<evidence type="ECO:0000256" key="1">
    <source>
        <dbReference type="SAM" id="Phobius"/>
    </source>
</evidence>
<evidence type="ECO:0000313" key="2">
    <source>
        <dbReference type="EMBL" id="DAE23754.1"/>
    </source>
</evidence>
<reference evidence="2" key="1">
    <citation type="journal article" date="2021" name="Proc. Natl. Acad. Sci. U.S.A.">
        <title>A Catalog of Tens of Thousands of Viruses from Human Metagenomes Reveals Hidden Associations with Chronic Diseases.</title>
        <authorList>
            <person name="Tisza M.J."/>
            <person name="Buck C.B."/>
        </authorList>
    </citation>
    <scope>NUCLEOTIDE SEQUENCE</scope>
    <source>
        <strain evidence="2">Ctq8k5</strain>
    </source>
</reference>
<keyword evidence="1" id="KW-1133">Transmembrane helix</keyword>
<dbReference type="InterPro" id="IPR001579">
    <property type="entry name" value="Glyco_hydro_18_chit_AS"/>
</dbReference>
<keyword evidence="1" id="KW-0472">Membrane</keyword>
<dbReference type="GO" id="GO:0004553">
    <property type="term" value="F:hydrolase activity, hydrolyzing O-glycosyl compounds"/>
    <property type="evidence" value="ECO:0007669"/>
    <property type="project" value="InterPro"/>
</dbReference>
<proteinExistence type="predicted"/>
<dbReference type="InterPro" id="IPR049156">
    <property type="entry name" value="Phage_chap_TAC_15-like"/>
</dbReference>
<accession>A0A8S5QXU1</accession>
<name>A0A8S5QXU1_9CAUD</name>
<protein>
    <submittedName>
        <fullName evidence="2">Tail assembly chaperone protein</fullName>
    </submittedName>
</protein>
<dbReference type="GO" id="GO:0005975">
    <property type="term" value="P:carbohydrate metabolic process"/>
    <property type="evidence" value="ECO:0007669"/>
    <property type="project" value="InterPro"/>
</dbReference>
<keyword evidence="1" id="KW-0812">Transmembrane</keyword>
<dbReference type="EMBL" id="BK015759">
    <property type="protein sequence ID" value="DAE23754.1"/>
    <property type="molecule type" value="Genomic_DNA"/>
</dbReference>
<sequence length="177" mass="19733">MRMKRMEMRDVSIGEYQFKIRPFGAKDALYIFGDVASILLPILGSVAVASDDKDAVEMEMFDGVDLDTESLTKALGRINGKALSKLVSELILEHSNVSYRDPDRGSYQPVTEDEFDEIFCQYLAGMFSLCAEIIKLNFSGFFKDASTLFGGLIKVRRGDRSKNTENSTTNELQTSNG</sequence>
<organism evidence="2">
    <name type="scientific">Myoviridae sp. ctq8k5</name>
    <dbReference type="NCBI Taxonomy" id="2826701"/>
    <lineage>
        <taxon>Viruses</taxon>
        <taxon>Duplodnaviria</taxon>
        <taxon>Heunggongvirae</taxon>
        <taxon>Uroviricota</taxon>
        <taxon>Caudoviricetes</taxon>
    </lineage>
</organism>
<dbReference type="PROSITE" id="PS01095">
    <property type="entry name" value="GH18_1"/>
    <property type="match status" value="1"/>
</dbReference>
<dbReference type="Pfam" id="PF21822">
    <property type="entry name" value="Phage_TAC_15"/>
    <property type="match status" value="1"/>
</dbReference>
<feature type="transmembrane region" description="Helical" evidence="1">
    <location>
        <begin position="28"/>
        <end position="49"/>
    </location>
</feature>